<organism evidence="2 3">
    <name type="scientific">Herpetosiphon geysericola</name>
    <dbReference type="NCBI Taxonomy" id="70996"/>
    <lineage>
        <taxon>Bacteria</taxon>
        <taxon>Bacillati</taxon>
        <taxon>Chloroflexota</taxon>
        <taxon>Chloroflexia</taxon>
        <taxon>Herpetosiphonales</taxon>
        <taxon>Herpetosiphonaceae</taxon>
        <taxon>Herpetosiphon</taxon>
    </lineage>
</organism>
<dbReference type="EMBL" id="LGKP01000011">
    <property type="protein sequence ID" value="KPL90526.1"/>
    <property type="molecule type" value="Genomic_DNA"/>
</dbReference>
<feature type="domain" description="NACHT" evidence="1">
    <location>
        <begin position="81"/>
        <end position="190"/>
    </location>
</feature>
<evidence type="ECO:0000313" key="2">
    <source>
        <dbReference type="EMBL" id="KPL90526.1"/>
    </source>
</evidence>
<proteinExistence type="predicted"/>
<dbReference type="OrthoDB" id="9820843at2"/>
<dbReference type="Pfam" id="PF05729">
    <property type="entry name" value="NACHT"/>
    <property type="match status" value="1"/>
</dbReference>
<accession>A0A0P6Z0T6</accession>
<evidence type="ECO:0000259" key="1">
    <source>
        <dbReference type="Pfam" id="PF05729"/>
    </source>
</evidence>
<keyword evidence="3" id="KW-1185">Reference proteome</keyword>
<dbReference type="Proteomes" id="UP000050277">
    <property type="component" value="Unassembled WGS sequence"/>
</dbReference>
<name>A0A0P6Z0T6_9CHLR</name>
<reference evidence="2 3" key="1">
    <citation type="submission" date="2015-07" db="EMBL/GenBank/DDBJ databases">
        <title>Whole genome sequence of Herpetosiphon geysericola DSM 7119.</title>
        <authorList>
            <person name="Hemp J."/>
            <person name="Ward L.M."/>
            <person name="Pace L.A."/>
            <person name="Fischer W.W."/>
        </authorList>
    </citation>
    <scope>NUCLEOTIDE SEQUENCE [LARGE SCALE GENOMIC DNA]</scope>
    <source>
        <strain evidence="2 3">DSM 7119</strain>
    </source>
</reference>
<evidence type="ECO:0000313" key="3">
    <source>
        <dbReference type="Proteomes" id="UP000050277"/>
    </source>
</evidence>
<dbReference type="AlphaFoldDB" id="A0A0P6Z0T6"/>
<dbReference type="RefSeq" id="WP_054533401.1">
    <property type="nucleotide sequence ID" value="NZ_LGKP01000011.1"/>
</dbReference>
<protein>
    <recommendedName>
        <fullName evidence="1">NACHT domain-containing protein</fullName>
    </recommendedName>
</protein>
<sequence length="204" mass="23569">MALATFRLNFLPRLRDGRQIRRYRHHLLEGETLVGSQPLLPHLQRLPLQFQQVEGGPSMTLRDALRETPRLALIEPGSRSLAMRQLCLQWARGAQLPTAYVPLLYRVQQAADRSIQPLQLLHQQMEQLGFAINELVVKRGLAAGVWLLLIEGWDQLKPNEQQRWSAWIGTWLERYPALSMMLATSKPQTIPDQFALWHSVQWRG</sequence>
<dbReference type="InterPro" id="IPR007111">
    <property type="entry name" value="NACHT_NTPase"/>
</dbReference>
<comment type="caution">
    <text evidence="2">The sequence shown here is derived from an EMBL/GenBank/DDBJ whole genome shotgun (WGS) entry which is preliminary data.</text>
</comment>
<gene>
    <name evidence="2" type="ORF">SE18_05375</name>
</gene>